<protein>
    <submittedName>
        <fullName evidence="2">Acetyltransferase</fullName>
    </submittedName>
</protein>
<feature type="domain" description="N-acetyltransferase" evidence="1">
    <location>
        <begin position="5"/>
        <end position="173"/>
    </location>
</feature>
<sequence length="178" mass="19962">MGIVLEIRELEIGDEQQAIDAHHLMLGDDFEFLPTWTSAEAWEDYAYRMKAGRRGEHIPEGWVRSALFAAFDDGELVGRVSVRYELNEGLLHYGGHIGYGVVPEYRRRGVAQQLCRFGLQELRETGIERALVTCASDNIGSRSTIEKCGGLLDAKLPEIEASHGAGTLRFWIPTQSIR</sequence>
<accession>A0ABX4MY75</accession>
<dbReference type="Gene3D" id="3.40.630.30">
    <property type="match status" value="1"/>
</dbReference>
<evidence type="ECO:0000259" key="1">
    <source>
        <dbReference type="PROSITE" id="PS51186"/>
    </source>
</evidence>
<keyword evidence="3" id="KW-1185">Reference proteome</keyword>
<dbReference type="Proteomes" id="UP000229263">
    <property type="component" value="Unassembled WGS sequence"/>
</dbReference>
<dbReference type="InterPro" id="IPR000182">
    <property type="entry name" value="GNAT_dom"/>
</dbReference>
<evidence type="ECO:0000313" key="3">
    <source>
        <dbReference type="Proteomes" id="UP000229263"/>
    </source>
</evidence>
<dbReference type="PANTHER" id="PTHR39173:SF1">
    <property type="entry name" value="ACETYLTRANSFERASE"/>
    <property type="match status" value="1"/>
</dbReference>
<reference evidence="2 3" key="1">
    <citation type="submission" date="2017-11" db="EMBL/GenBank/DDBJ databases">
        <title>Sequencing the genomes of 1000 actinobacteria strains.</title>
        <authorList>
            <person name="Klenk H.-P."/>
        </authorList>
    </citation>
    <scope>NUCLEOTIDE SEQUENCE [LARGE SCALE GENOMIC DNA]</scope>
    <source>
        <strain evidence="2 3">DSM 12798</strain>
    </source>
</reference>
<dbReference type="SUPFAM" id="SSF55729">
    <property type="entry name" value="Acyl-CoA N-acyltransferases (Nat)"/>
    <property type="match status" value="1"/>
</dbReference>
<dbReference type="Pfam" id="PF00583">
    <property type="entry name" value="Acetyltransf_1"/>
    <property type="match status" value="1"/>
</dbReference>
<organism evidence="2 3">
    <name type="scientific">Glutamicibacter mysorens</name>
    <dbReference type="NCBI Taxonomy" id="257984"/>
    <lineage>
        <taxon>Bacteria</taxon>
        <taxon>Bacillati</taxon>
        <taxon>Actinomycetota</taxon>
        <taxon>Actinomycetes</taxon>
        <taxon>Micrococcales</taxon>
        <taxon>Micrococcaceae</taxon>
        <taxon>Glutamicibacter</taxon>
    </lineage>
</organism>
<comment type="caution">
    <text evidence="2">The sequence shown here is derived from an EMBL/GenBank/DDBJ whole genome shotgun (WGS) entry which is preliminary data.</text>
</comment>
<dbReference type="EMBL" id="PGEY01000001">
    <property type="protein sequence ID" value="PJJ44350.1"/>
    <property type="molecule type" value="Genomic_DNA"/>
</dbReference>
<dbReference type="PANTHER" id="PTHR39173">
    <property type="entry name" value="ACETYLTRANSFERASE"/>
    <property type="match status" value="1"/>
</dbReference>
<dbReference type="PROSITE" id="PS51186">
    <property type="entry name" value="GNAT"/>
    <property type="match status" value="1"/>
</dbReference>
<gene>
    <name evidence="2" type="ORF">ATK23_1581</name>
</gene>
<evidence type="ECO:0000313" key="2">
    <source>
        <dbReference type="EMBL" id="PJJ44350.1"/>
    </source>
</evidence>
<name>A0ABX4MY75_9MICC</name>
<dbReference type="CDD" id="cd04301">
    <property type="entry name" value="NAT_SF"/>
    <property type="match status" value="1"/>
</dbReference>
<dbReference type="InterPro" id="IPR016181">
    <property type="entry name" value="Acyl_CoA_acyltransferase"/>
</dbReference>
<proteinExistence type="predicted"/>